<proteinExistence type="predicted"/>
<evidence type="ECO:0000313" key="4">
    <source>
        <dbReference type="Proteomes" id="UP001142489"/>
    </source>
</evidence>
<name>A0A9Q1B6C0_9SAUR</name>
<accession>A0A9Q1B6C0</accession>
<dbReference type="AlphaFoldDB" id="A0A9Q1B6C0"/>
<evidence type="ECO:0000313" key="3">
    <source>
        <dbReference type="EMBL" id="KAJ7340961.1"/>
    </source>
</evidence>
<protein>
    <submittedName>
        <fullName evidence="3">Uncharacterized protein</fullName>
    </submittedName>
</protein>
<feature type="region of interest" description="Disordered" evidence="1">
    <location>
        <begin position="1"/>
        <end position="20"/>
    </location>
</feature>
<gene>
    <name evidence="3" type="ORF">JRQ81_004248</name>
</gene>
<keyword evidence="4" id="KW-1185">Reference proteome</keyword>
<sequence length="192" mass="20989">MCNGESKEAPPPAGCSSTGRRRYRWPMPTTALLLLAYLGYLLLGSLAFWALEAPAERNTAGQLLQERWDLLENYTCLEREALERLAKVAAAAAAPARGKREGGVGVGALLLGKREANVRKRPLEKGSPGEKGKEPFHVVLIFTHVVLYPALRRRALCAHPEKLFSSHVFRPGPPSPHKRPWGGPAEACPVKP</sequence>
<dbReference type="EMBL" id="JAPFRF010000002">
    <property type="protein sequence ID" value="KAJ7340961.1"/>
    <property type="molecule type" value="Genomic_DNA"/>
</dbReference>
<dbReference type="Gene3D" id="1.10.287.70">
    <property type="match status" value="1"/>
</dbReference>
<evidence type="ECO:0000256" key="1">
    <source>
        <dbReference type="SAM" id="MobiDB-lite"/>
    </source>
</evidence>
<dbReference type="Proteomes" id="UP001142489">
    <property type="component" value="Unassembled WGS sequence"/>
</dbReference>
<keyword evidence="2" id="KW-1133">Transmembrane helix</keyword>
<evidence type="ECO:0000256" key="2">
    <source>
        <dbReference type="SAM" id="Phobius"/>
    </source>
</evidence>
<keyword evidence="2" id="KW-0472">Membrane</keyword>
<feature type="region of interest" description="Disordered" evidence="1">
    <location>
        <begin position="170"/>
        <end position="192"/>
    </location>
</feature>
<reference evidence="3" key="1">
    <citation type="journal article" date="2023" name="DNA Res.">
        <title>Chromosome-level genome assembly of Phrynocephalus forsythii using third-generation DNA sequencing and Hi-C analysis.</title>
        <authorList>
            <person name="Qi Y."/>
            <person name="Zhao W."/>
            <person name="Zhao Y."/>
            <person name="Niu C."/>
            <person name="Cao S."/>
            <person name="Zhang Y."/>
        </authorList>
    </citation>
    <scope>NUCLEOTIDE SEQUENCE</scope>
    <source>
        <tissue evidence="3">Muscle</tissue>
    </source>
</reference>
<keyword evidence="2" id="KW-0812">Transmembrane</keyword>
<organism evidence="3 4">
    <name type="scientific">Phrynocephalus forsythii</name>
    <dbReference type="NCBI Taxonomy" id="171643"/>
    <lineage>
        <taxon>Eukaryota</taxon>
        <taxon>Metazoa</taxon>
        <taxon>Chordata</taxon>
        <taxon>Craniata</taxon>
        <taxon>Vertebrata</taxon>
        <taxon>Euteleostomi</taxon>
        <taxon>Lepidosauria</taxon>
        <taxon>Squamata</taxon>
        <taxon>Bifurcata</taxon>
        <taxon>Unidentata</taxon>
        <taxon>Episquamata</taxon>
        <taxon>Toxicofera</taxon>
        <taxon>Iguania</taxon>
        <taxon>Acrodonta</taxon>
        <taxon>Agamidae</taxon>
        <taxon>Agaminae</taxon>
        <taxon>Phrynocephalus</taxon>
    </lineage>
</organism>
<feature type="transmembrane region" description="Helical" evidence="2">
    <location>
        <begin position="30"/>
        <end position="51"/>
    </location>
</feature>
<comment type="caution">
    <text evidence="3">The sequence shown here is derived from an EMBL/GenBank/DDBJ whole genome shotgun (WGS) entry which is preliminary data.</text>
</comment>